<protein>
    <recommendedName>
        <fullName evidence="4">DUF2975 domain-containing protein</fullName>
    </recommendedName>
</protein>
<feature type="transmembrane region" description="Helical" evidence="1">
    <location>
        <begin position="12"/>
        <end position="35"/>
    </location>
</feature>
<dbReference type="OrthoDB" id="1100174at2"/>
<dbReference type="Pfam" id="PF11188">
    <property type="entry name" value="DUF2975"/>
    <property type="match status" value="1"/>
</dbReference>
<keyword evidence="1" id="KW-0812">Transmembrane</keyword>
<organism evidence="2 3">
    <name type="scientific">Desulfuribacillus alkaliarsenatis</name>
    <dbReference type="NCBI Taxonomy" id="766136"/>
    <lineage>
        <taxon>Bacteria</taxon>
        <taxon>Bacillati</taxon>
        <taxon>Bacillota</taxon>
        <taxon>Desulfuribacillia</taxon>
        <taxon>Desulfuribacillales</taxon>
        <taxon>Desulfuribacillaceae</taxon>
        <taxon>Desulfuribacillus</taxon>
    </lineage>
</organism>
<proteinExistence type="predicted"/>
<evidence type="ECO:0000313" key="3">
    <source>
        <dbReference type="Proteomes" id="UP000094296"/>
    </source>
</evidence>
<evidence type="ECO:0000313" key="2">
    <source>
        <dbReference type="EMBL" id="OEF97067.1"/>
    </source>
</evidence>
<keyword evidence="1" id="KW-1133">Transmembrane helix</keyword>
<keyword evidence="3" id="KW-1185">Reference proteome</keyword>
<sequence length="156" mass="17285">MVKNKSFFNMMRVILNISIIVLAMTVVGAILTALFSEIDNLSRISNVVMSIIGGALILYILISLKSIVKTVEERNPFIASNIKKFKHIAYSIFAIAFLYTIATYPQSNSGIELIATPYGSIKISVFIFIVLGFLALLLAEIFSQAIKIKDENDMTI</sequence>
<dbReference type="AlphaFoldDB" id="A0A1E5G2D8"/>
<feature type="transmembrane region" description="Helical" evidence="1">
    <location>
        <begin position="119"/>
        <end position="139"/>
    </location>
</feature>
<dbReference type="InterPro" id="IPR021354">
    <property type="entry name" value="DUF2975"/>
</dbReference>
<comment type="caution">
    <text evidence="2">The sequence shown here is derived from an EMBL/GenBank/DDBJ whole genome shotgun (WGS) entry which is preliminary data.</text>
</comment>
<accession>A0A1E5G2D8</accession>
<gene>
    <name evidence="2" type="ORF">BHF68_05560</name>
</gene>
<name>A0A1E5G2D8_9FIRM</name>
<feature type="transmembrane region" description="Helical" evidence="1">
    <location>
        <begin position="47"/>
        <end position="68"/>
    </location>
</feature>
<evidence type="ECO:0008006" key="4">
    <source>
        <dbReference type="Google" id="ProtNLM"/>
    </source>
</evidence>
<feature type="transmembrane region" description="Helical" evidence="1">
    <location>
        <begin position="88"/>
        <end position="107"/>
    </location>
</feature>
<dbReference type="RefSeq" id="WP_069643113.1">
    <property type="nucleotide sequence ID" value="NZ_MIJE01000022.1"/>
</dbReference>
<keyword evidence="1" id="KW-0472">Membrane</keyword>
<dbReference type="STRING" id="766136.BHF68_05560"/>
<dbReference type="Proteomes" id="UP000094296">
    <property type="component" value="Unassembled WGS sequence"/>
</dbReference>
<dbReference type="EMBL" id="MIJE01000022">
    <property type="protein sequence ID" value="OEF97067.1"/>
    <property type="molecule type" value="Genomic_DNA"/>
</dbReference>
<evidence type="ECO:0000256" key="1">
    <source>
        <dbReference type="SAM" id="Phobius"/>
    </source>
</evidence>
<reference evidence="2 3" key="1">
    <citation type="submission" date="2016-09" db="EMBL/GenBank/DDBJ databases">
        <title>Draft genome sequence for the type strain of Desulfuribacillus alkaliarsenatis AHT28, an obligately anaerobic, sulfidogenic bacterium isolated from Russian soda lake sediments.</title>
        <authorList>
            <person name="Abin C.A."/>
            <person name="Hollibaugh J.T."/>
        </authorList>
    </citation>
    <scope>NUCLEOTIDE SEQUENCE [LARGE SCALE GENOMIC DNA]</scope>
    <source>
        <strain evidence="2 3">AHT28</strain>
    </source>
</reference>